<dbReference type="Gene3D" id="3.40.630.30">
    <property type="match status" value="1"/>
</dbReference>
<dbReference type="SUPFAM" id="SSF55729">
    <property type="entry name" value="Acyl-CoA N-acyltransferases (Nat)"/>
    <property type="match status" value="1"/>
</dbReference>
<dbReference type="PROSITE" id="PS51186">
    <property type="entry name" value="GNAT"/>
    <property type="match status" value="1"/>
</dbReference>
<sequence>MVYPAESRNSSTKLDSTTWNLPGQLKLHIHHLNDPSIAPKQLLSRLHQLFNSIIDQGRTYPIEQPMTQEQFTSYFFTADLFIGLLTDKPINQISDNEWDHVLGGCYYVKPNYVGRSNHICNAGFIVNLHKRGLGLGSTLGKSYLHYGPKLGYKGSIFNLVYQSNVASSRIWDGLGFTRAGLVPKAGRLLDTQGNEYYDDAIIYYKDFESS</sequence>
<evidence type="ECO:0000313" key="5">
    <source>
        <dbReference type="Proteomes" id="UP000310689"/>
    </source>
</evidence>
<dbReference type="EMBL" id="SPOF01000029">
    <property type="protein sequence ID" value="TIB10665.1"/>
    <property type="molecule type" value="Genomic_DNA"/>
</dbReference>
<dbReference type="Proteomes" id="UP000310689">
    <property type="component" value="Unassembled WGS sequence"/>
</dbReference>
<dbReference type="GO" id="GO:0005634">
    <property type="term" value="C:nucleus"/>
    <property type="evidence" value="ECO:0007669"/>
    <property type="project" value="TreeGrafter"/>
</dbReference>
<dbReference type="InterPro" id="IPR000182">
    <property type="entry name" value="GNAT_dom"/>
</dbReference>
<dbReference type="GO" id="GO:0016747">
    <property type="term" value="F:acyltransferase activity, transferring groups other than amino-acyl groups"/>
    <property type="evidence" value="ECO:0007669"/>
    <property type="project" value="InterPro"/>
</dbReference>
<dbReference type="InterPro" id="IPR052742">
    <property type="entry name" value="Mito_N-acetyltransferase"/>
</dbReference>
<dbReference type="OrthoDB" id="10264707at2759"/>
<feature type="domain" description="N-acetyltransferase" evidence="1">
    <location>
        <begin position="35"/>
        <end position="208"/>
    </location>
</feature>
<dbReference type="Proteomes" id="UP000306954">
    <property type="component" value="Unassembled WGS sequence"/>
</dbReference>
<evidence type="ECO:0000313" key="3">
    <source>
        <dbReference type="EMBL" id="TIB38705.1"/>
    </source>
</evidence>
<gene>
    <name evidence="3" type="ORF">E3P86_01479</name>
    <name evidence="2" type="ORF">E3P90_02741</name>
</gene>
<comment type="caution">
    <text evidence="3">The sequence shown here is derived from an EMBL/GenBank/DDBJ whole genome shotgun (WGS) entry which is preliminary data.</text>
</comment>
<evidence type="ECO:0000259" key="1">
    <source>
        <dbReference type="PROSITE" id="PS51186"/>
    </source>
</evidence>
<dbReference type="EMBL" id="SPOI01000052">
    <property type="protein sequence ID" value="TIB38705.1"/>
    <property type="molecule type" value="Genomic_DNA"/>
</dbReference>
<dbReference type="InterPro" id="IPR016181">
    <property type="entry name" value="Acyl_CoA_acyltransferase"/>
</dbReference>
<organism evidence="3 5">
    <name type="scientific">Wallemia ichthyophaga</name>
    <dbReference type="NCBI Taxonomy" id="245174"/>
    <lineage>
        <taxon>Eukaryota</taxon>
        <taxon>Fungi</taxon>
        <taxon>Dikarya</taxon>
        <taxon>Basidiomycota</taxon>
        <taxon>Wallemiomycotina</taxon>
        <taxon>Wallemiomycetes</taxon>
        <taxon>Wallemiales</taxon>
        <taxon>Wallemiaceae</taxon>
        <taxon>Wallemia</taxon>
    </lineage>
</organism>
<protein>
    <recommendedName>
        <fullName evidence="1">N-acetyltransferase domain-containing protein</fullName>
    </recommendedName>
</protein>
<dbReference type="OMA" id="PRCSHNC"/>
<proteinExistence type="predicted"/>
<dbReference type="PANTHER" id="PTHR43138:SF1">
    <property type="entry name" value="N-ACETYLTRANSFERASE ACA1"/>
    <property type="match status" value="1"/>
</dbReference>
<reference evidence="4 5" key="1">
    <citation type="submission" date="2019-03" db="EMBL/GenBank/DDBJ databases">
        <title>Sequencing 23 genomes of Wallemia ichthyophaga.</title>
        <authorList>
            <person name="Gostincar C."/>
        </authorList>
    </citation>
    <scope>NUCLEOTIDE SEQUENCE [LARGE SCALE GENOMIC DNA]</scope>
    <source>
        <strain evidence="3 5">EXF-6200</strain>
        <strain evidence="2 4">EXF-8621</strain>
    </source>
</reference>
<evidence type="ECO:0000313" key="4">
    <source>
        <dbReference type="Proteomes" id="UP000306954"/>
    </source>
</evidence>
<dbReference type="AlphaFoldDB" id="A0A4T0KW52"/>
<name>A0A4T0KW52_WALIC</name>
<accession>A0A4T0KW52</accession>
<evidence type="ECO:0000313" key="2">
    <source>
        <dbReference type="EMBL" id="TIB10665.1"/>
    </source>
</evidence>
<dbReference type="PANTHER" id="PTHR43138">
    <property type="entry name" value="ACETYLTRANSFERASE, GNAT FAMILY"/>
    <property type="match status" value="1"/>
</dbReference>